<name>A0A346FCH8_9CAUD</name>
<evidence type="ECO:0000256" key="1">
    <source>
        <dbReference type="SAM" id="Phobius"/>
    </source>
</evidence>
<keyword evidence="1" id="KW-0472">Membrane</keyword>
<keyword evidence="1" id="KW-0812">Transmembrane</keyword>
<protein>
    <submittedName>
        <fullName evidence="2">Uncharacterized protein</fullName>
    </submittedName>
</protein>
<dbReference type="KEGG" id="vg:54998457"/>
<feature type="transmembrane region" description="Helical" evidence="1">
    <location>
        <begin position="12"/>
        <end position="35"/>
    </location>
</feature>
<dbReference type="RefSeq" id="YP_009807576.1">
    <property type="nucleotide sequence ID" value="NC_048027.1"/>
</dbReference>
<evidence type="ECO:0000313" key="3">
    <source>
        <dbReference type="Proteomes" id="UP000259952"/>
    </source>
</evidence>
<feature type="transmembrane region" description="Helical" evidence="1">
    <location>
        <begin position="47"/>
        <end position="68"/>
    </location>
</feature>
<dbReference type="Proteomes" id="UP000259952">
    <property type="component" value="Segment"/>
</dbReference>
<keyword evidence="1" id="KW-1133">Transmembrane helix</keyword>
<gene>
    <name evidence="2" type="primary">24</name>
    <name evidence="2" type="ORF">SEA_FRYBERGER_24</name>
</gene>
<dbReference type="EMBL" id="MH479913">
    <property type="protein sequence ID" value="AXN53442.1"/>
    <property type="molecule type" value="Genomic_DNA"/>
</dbReference>
<organism evidence="2 3">
    <name type="scientific">Gordonia phage Fryberger</name>
    <dbReference type="NCBI Taxonomy" id="2250392"/>
    <lineage>
        <taxon>Viruses</taxon>
        <taxon>Duplodnaviria</taxon>
        <taxon>Heunggongvirae</taxon>
        <taxon>Uroviricota</taxon>
        <taxon>Caudoviricetes</taxon>
        <taxon>Ronaldovirus</taxon>
        <taxon>Ronaldovirus fryberger</taxon>
    </lineage>
</organism>
<dbReference type="GeneID" id="54998457"/>
<evidence type="ECO:0000313" key="2">
    <source>
        <dbReference type="EMBL" id="AXN53442.1"/>
    </source>
</evidence>
<proteinExistence type="predicted"/>
<accession>A0A346FCH8</accession>
<reference evidence="2 3" key="1">
    <citation type="submission" date="2018-06" db="EMBL/GenBank/DDBJ databases">
        <authorList>
            <person name="Searcy Z.E."/>
            <person name="Delesalle V.A."/>
            <person name="Garlena R.A."/>
            <person name="Russell D.A."/>
            <person name="Pope W.H."/>
            <person name="Jacobs-Sera D."/>
            <person name="Hatfull G.F."/>
        </authorList>
    </citation>
    <scope>NUCLEOTIDE SEQUENCE [LARGE SCALE GENOMIC DNA]</scope>
</reference>
<keyword evidence="3" id="KW-1185">Reference proteome</keyword>
<sequence>MTFSWELPLLVGGWSLGVLGVILLLAAMIFTLMVIDMDEWEELGKPLLLGYAVALVLIVGCLTCVGFYSGTYGSEQPQQTTTEQHNGPN</sequence>